<name>X0ZJ04_9ZZZZ</name>
<dbReference type="EMBL" id="BARS01050420">
    <property type="protein sequence ID" value="GAG48301.1"/>
    <property type="molecule type" value="Genomic_DNA"/>
</dbReference>
<protein>
    <recommendedName>
        <fullName evidence="3">VCBS repeat-containing protein</fullName>
    </recommendedName>
</protein>
<evidence type="ECO:0008006" key="3">
    <source>
        <dbReference type="Google" id="ProtNLM"/>
    </source>
</evidence>
<reference evidence="2" key="1">
    <citation type="journal article" date="2014" name="Front. Microbiol.">
        <title>High frequency of phylogenetically diverse reductive dehalogenase-homologous genes in deep subseafloor sedimentary metagenomes.</title>
        <authorList>
            <person name="Kawai M."/>
            <person name="Futagami T."/>
            <person name="Toyoda A."/>
            <person name="Takaki Y."/>
            <person name="Nishi S."/>
            <person name="Hori S."/>
            <person name="Arai W."/>
            <person name="Tsubouchi T."/>
            <person name="Morono Y."/>
            <person name="Uchiyama I."/>
            <person name="Ito T."/>
            <person name="Fujiyama A."/>
            <person name="Inagaki F."/>
            <person name="Takami H."/>
        </authorList>
    </citation>
    <scope>NUCLEOTIDE SEQUENCE</scope>
    <source>
        <strain evidence="2">Expedition CK06-06</strain>
    </source>
</reference>
<dbReference type="AlphaFoldDB" id="X0ZJ04"/>
<evidence type="ECO:0000313" key="2">
    <source>
        <dbReference type="EMBL" id="GAG48301.1"/>
    </source>
</evidence>
<dbReference type="SUPFAM" id="SSF69318">
    <property type="entry name" value="Integrin alpha N-terminal domain"/>
    <property type="match status" value="1"/>
</dbReference>
<organism evidence="2">
    <name type="scientific">marine sediment metagenome</name>
    <dbReference type="NCBI Taxonomy" id="412755"/>
    <lineage>
        <taxon>unclassified sequences</taxon>
        <taxon>metagenomes</taxon>
        <taxon>ecological metagenomes</taxon>
    </lineage>
</organism>
<dbReference type="InterPro" id="IPR013517">
    <property type="entry name" value="FG-GAP"/>
</dbReference>
<dbReference type="Gene3D" id="2.130.10.130">
    <property type="entry name" value="Integrin alpha, N-terminal"/>
    <property type="match status" value="1"/>
</dbReference>
<evidence type="ECO:0000256" key="1">
    <source>
        <dbReference type="ARBA" id="ARBA00022729"/>
    </source>
</evidence>
<keyword evidence="1" id="KW-0732">Signal</keyword>
<proteinExistence type="predicted"/>
<feature type="non-terminal residue" evidence="2">
    <location>
        <position position="1"/>
    </location>
</feature>
<sequence length="238" mass="25406">DGKTEIILGIYSHAHVLDFGCNLMFKPYVGKGRIIESIKTADMDGDGGKEIVIAAVSDNQNQNGVYVFDNTGKRKWTKGTKGRSYSFVIEDLNNDGKPEVVVGSTWGNGPIASSPGYVSVFNSSGGEIFNHRMDRGGIVAVAVADLDNDGMGEILAGSWPTLSVFDHEGNSEWNYTTGGRINALAAEDLDNDGSMEIIIASNDVYVLDTDGELICKNPVGSEAYTLAIEDLNGDGKAE</sequence>
<dbReference type="PANTHER" id="PTHR46580:SF4">
    <property type="entry name" value="ATP_GTP-BINDING PROTEIN"/>
    <property type="match status" value="1"/>
</dbReference>
<comment type="caution">
    <text evidence="2">The sequence shown here is derived from an EMBL/GenBank/DDBJ whole genome shotgun (WGS) entry which is preliminary data.</text>
</comment>
<dbReference type="Pfam" id="PF13517">
    <property type="entry name" value="FG-GAP_3"/>
    <property type="match status" value="2"/>
</dbReference>
<accession>X0ZJ04</accession>
<dbReference type="PANTHER" id="PTHR46580">
    <property type="entry name" value="SENSOR KINASE-RELATED"/>
    <property type="match status" value="1"/>
</dbReference>
<feature type="non-terminal residue" evidence="2">
    <location>
        <position position="238"/>
    </location>
</feature>
<gene>
    <name evidence="2" type="ORF">S01H1_75273</name>
</gene>
<dbReference type="InterPro" id="IPR028994">
    <property type="entry name" value="Integrin_alpha_N"/>
</dbReference>